<evidence type="ECO:0000313" key="13">
    <source>
        <dbReference type="Proteomes" id="UP000229740"/>
    </source>
</evidence>
<dbReference type="CDD" id="cd07942">
    <property type="entry name" value="DRE_TIM_LeuA"/>
    <property type="match status" value="1"/>
</dbReference>
<keyword evidence="10" id="KW-0963">Cytoplasm</keyword>
<dbReference type="EMBL" id="PDPS01000004">
    <property type="protein sequence ID" value="PID60614.1"/>
    <property type="molecule type" value="Genomic_DNA"/>
</dbReference>
<feature type="binding site" evidence="10">
    <location>
        <position position="243"/>
    </location>
    <ligand>
        <name>Mg(2+)</name>
        <dbReference type="ChEBI" id="CHEBI:18420"/>
    </ligand>
</feature>
<name>A0A2G6EEY9_9BACT</name>
<dbReference type="Pfam" id="PF08502">
    <property type="entry name" value="LeuA_dimer"/>
    <property type="match status" value="1"/>
</dbReference>
<reference evidence="12 13" key="1">
    <citation type="submission" date="2017-10" db="EMBL/GenBank/DDBJ databases">
        <title>Novel microbial diversity and functional potential in the marine mammal oral microbiome.</title>
        <authorList>
            <person name="Dudek N.K."/>
            <person name="Sun C.L."/>
            <person name="Burstein D."/>
            <person name="Kantor R.S."/>
            <person name="Aliaga Goltsman D.S."/>
            <person name="Bik E.M."/>
            <person name="Thomas B.C."/>
            <person name="Banfield J.F."/>
            <person name="Relman D.A."/>
        </authorList>
    </citation>
    <scope>NUCLEOTIDE SEQUENCE [LARGE SCALE GENOMIC DNA]</scope>
    <source>
        <strain evidence="12">DOLZORAL124_49_17</strain>
    </source>
</reference>
<dbReference type="Gene3D" id="3.20.20.70">
    <property type="entry name" value="Aldolase class I"/>
    <property type="match status" value="1"/>
</dbReference>
<evidence type="ECO:0000256" key="7">
    <source>
        <dbReference type="ARBA" id="ARBA00022679"/>
    </source>
</evidence>
<comment type="subunit">
    <text evidence="10">Homodimer.</text>
</comment>
<comment type="cofactor">
    <cofactor evidence="10">
        <name>Mg(2+)</name>
        <dbReference type="ChEBI" id="CHEBI:18420"/>
    </cofactor>
</comment>
<gene>
    <name evidence="10 12" type="primary">leuA</name>
    <name evidence="12" type="ORF">CSB45_00200</name>
</gene>
<dbReference type="GO" id="GO:0000287">
    <property type="term" value="F:magnesium ion binding"/>
    <property type="evidence" value="ECO:0007669"/>
    <property type="project" value="UniProtKB-UniRule"/>
</dbReference>
<sequence length="529" mass="59168">MRDGNQALPVPMGVTEKLQMFDLLVSLGFKEIEIGFPSASQTEFDYLRTLVEQNLIPDDVTVQILTQSREHLIRRSFEAIQGCKNVIIHFYNSTSILQREVVFRKDRNEIVKIAVEGASLIKNIASGYPGVNIRYEYSPESFTGTELDFALEICEAVMDVLEPSPAKKLILNLPSTVEMHTPNIHADQIEWFCRNIRNRDSVLISLHTHNDRGTGVAAAELALLAGADRVEGTLFGNGERTGNTDLITMALNLYTQGVNPQLDLSDIQKVEEVYTRCTRMNVHQRHPYAGELVYTAFSGSHQDAIKKGLDHRKTVKSDFWEIPYLPIDPADLGREYEAIIRINSQSGKGGVAYILDSVYGYKLPKAMHPEFSQVIQKITDKTGKELKPKDIYKAFRQEYLDVNQPWALLNYEINARLDINREGQAQHNVGIACSLKFKGKEMMLEGQGNGPIDAFFNALQGTAASRFHFLSYDEHALSEGADSQAVCYIQTADSKGRTHFGVGVDSSINGASLKALLCALNRIEMENED</sequence>
<evidence type="ECO:0000313" key="12">
    <source>
        <dbReference type="EMBL" id="PID60614.1"/>
    </source>
</evidence>
<dbReference type="InterPro" id="IPR005668">
    <property type="entry name" value="IPM_Synthase"/>
</dbReference>
<dbReference type="InterPro" id="IPR002034">
    <property type="entry name" value="AIPM/Hcit_synth_CS"/>
</dbReference>
<dbReference type="SUPFAM" id="SSF89000">
    <property type="entry name" value="post-HMGL domain-like"/>
    <property type="match status" value="1"/>
</dbReference>
<dbReference type="NCBIfam" id="TIGR00970">
    <property type="entry name" value="leuA_yeast"/>
    <property type="match status" value="1"/>
</dbReference>
<keyword evidence="5 10" id="KW-0432">Leucine biosynthesis</keyword>
<keyword evidence="8 10" id="KW-0479">Metal-binding</keyword>
<dbReference type="PROSITE" id="PS50991">
    <property type="entry name" value="PYR_CT"/>
    <property type="match status" value="1"/>
</dbReference>
<evidence type="ECO:0000256" key="3">
    <source>
        <dbReference type="ARBA" id="ARBA00009767"/>
    </source>
</evidence>
<evidence type="ECO:0000256" key="1">
    <source>
        <dbReference type="ARBA" id="ARBA00000064"/>
    </source>
</evidence>
<comment type="similarity">
    <text evidence="3 10">Belongs to the alpha-IPM synthase/homocitrate synthase family. LeuA type 2 subfamily.</text>
</comment>
<keyword evidence="9 10" id="KW-0100">Branched-chain amino acid biosynthesis</keyword>
<dbReference type="InterPro" id="IPR039371">
    <property type="entry name" value="LeuA_N_DRE-TIM"/>
</dbReference>
<dbReference type="SUPFAM" id="SSF51569">
    <property type="entry name" value="Aldolase"/>
    <property type="match status" value="1"/>
</dbReference>
<dbReference type="SMART" id="SM00917">
    <property type="entry name" value="LeuA_dimer"/>
    <property type="match status" value="1"/>
</dbReference>
<comment type="function">
    <text evidence="10">Catalyzes the condensation of the acetyl group of acetyl-CoA with 3-methyl-2-oxobutanoate (2-ketoisovalerate) to form 3-carboxy-3-hydroxy-4-methylpentanoate (2-isopropylmalate).</text>
</comment>
<dbReference type="PROSITE" id="PS00816">
    <property type="entry name" value="AIPM_HOMOCIT_SYNTH_2"/>
    <property type="match status" value="1"/>
</dbReference>
<feature type="binding site" evidence="10">
    <location>
        <position position="209"/>
    </location>
    <ligand>
        <name>Mg(2+)</name>
        <dbReference type="ChEBI" id="CHEBI:18420"/>
    </ligand>
</feature>
<feature type="binding site" evidence="10">
    <location>
        <position position="207"/>
    </location>
    <ligand>
        <name>Mg(2+)</name>
        <dbReference type="ChEBI" id="CHEBI:18420"/>
    </ligand>
</feature>
<dbReference type="NCBIfam" id="NF002991">
    <property type="entry name" value="PRK03739.1"/>
    <property type="match status" value="1"/>
</dbReference>
<evidence type="ECO:0000256" key="10">
    <source>
        <dbReference type="HAMAP-Rule" id="MF_00572"/>
    </source>
</evidence>
<dbReference type="HAMAP" id="MF_00572">
    <property type="entry name" value="LeuA_type2"/>
    <property type="match status" value="1"/>
</dbReference>
<accession>A0A2G6EEY9</accession>
<dbReference type="Pfam" id="PF22615">
    <property type="entry name" value="IPMS_D2"/>
    <property type="match status" value="1"/>
</dbReference>
<organism evidence="12 13">
    <name type="scientific">candidate division KSB3 bacterium</name>
    <dbReference type="NCBI Taxonomy" id="2044937"/>
    <lineage>
        <taxon>Bacteria</taxon>
        <taxon>candidate division KSB3</taxon>
    </lineage>
</organism>
<evidence type="ECO:0000256" key="5">
    <source>
        <dbReference type="ARBA" id="ARBA00022430"/>
    </source>
</evidence>
<evidence type="ECO:0000256" key="9">
    <source>
        <dbReference type="ARBA" id="ARBA00023304"/>
    </source>
</evidence>
<dbReference type="Proteomes" id="UP000229740">
    <property type="component" value="Unassembled WGS sequence"/>
</dbReference>
<dbReference type="GO" id="GO:0009098">
    <property type="term" value="P:L-leucine biosynthetic process"/>
    <property type="evidence" value="ECO:0007669"/>
    <property type="project" value="UniProtKB-UniRule"/>
</dbReference>
<feature type="region of interest" description="Regulatory domain" evidence="10">
    <location>
        <begin position="402"/>
        <end position="529"/>
    </location>
</feature>
<dbReference type="Gene3D" id="3.30.160.270">
    <property type="match status" value="1"/>
</dbReference>
<dbReference type="InterPro" id="IPR013785">
    <property type="entry name" value="Aldolase_TIM"/>
</dbReference>
<evidence type="ECO:0000256" key="2">
    <source>
        <dbReference type="ARBA" id="ARBA00004689"/>
    </source>
</evidence>
<dbReference type="InterPro" id="IPR000891">
    <property type="entry name" value="PYR_CT"/>
</dbReference>
<dbReference type="InterPro" id="IPR013709">
    <property type="entry name" value="2-isopropylmalate_synth_dimer"/>
</dbReference>
<comment type="caution">
    <text evidence="12">The sequence shown here is derived from an EMBL/GenBank/DDBJ whole genome shotgun (WGS) entry which is preliminary data.</text>
</comment>
<feature type="binding site" evidence="10">
    <location>
        <position position="3"/>
    </location>
    <ligand>
        <name>Mg(2+)</name>
        <dbReference type="ChEBI" id="CHEBI:18420"/>
    </ligand>
</feature>
<proteinExistence type="inferred from homology"/>
<comment type="pathway">
    <text evidence="2 10">Amino-acid biosynthesis; L-leucine biosynthesis; L-leucine from 3-methyl-2-oxobutanoate: step 1/4.</text>
</comment>
<dbReference type="GO" id="GO:0003852">
    <property type="term" value="F:2-isopropylmalate synthase activity"/>
    <property type="evidence" value="ECO:0007669"/>
    <property type="project" value="UniProtKB-UniRule"/>
</dbReference>
<dbReference type="PANTHER" id="PTHR46911">
    <property type="match status" value="1"/>
</dbReference>
<protein>
    <recommendedName>
        <fullName evidence="4 10">2-isopropylmalate synthase</fullName>
        <ecNumber evidence="4 10">2.3.3.13</ecNumber>
    </recommendedName>
    <alternativeName>
        <fullName evidence="10">Alpha-IPM synthase</fullName>
    </alternativeName>
    <alternativeName>
        <fullName evidence="10">Alpha-isopropylmalate synthase</fullName>
    </alternativeName>
</protein>
<comment type="subcellular location">
    <subcellularLocation>
        <location evidence="10">Cytoplasm</location>
    </subcellularLocation>
</comment>
<evidence type="ECO:0000259" key="11">
    <source>
        <dbReference type="PROSITE" id="PS50991"/>
    </source>
</evidence>
<evidence type="ECO:0000256" key="6">
    <source>
        <dbReference type="ARBA" id="ARBA00022605"/>
    </source>
</evidence>
<keyword evidence="6 10" id="KW-0028">Amino-acid biosynthesis</keyword>
<dbReference type="PANTHER" id="PTHR46911:SF1">
    <property type="entry name" value="2-ISOPROPYLMALATE SYNTHASE"/>
    <property type="match status" value="1"/>
</dbReference>
<comment type="catalytic activity">
    <reaction evidence="1 10">
        <text>3-methyl-2-oxobutanoate + acetyl-CoA + H2O = (2S)-2-isopropylmalate + CoA + H(+)</text>
        <dbReference type="Rhea" id="RHEA:21524"/>
        <dbReference type="ChEBI" id="CHEBI:1178"/>
        <dbReference type="ChEBI" id="CHEBI:11851"/>
        <dbReference type="ChEBI" id="CHEBI:15377"/>
        <dbReference type="ChEBI" id="CHEBI:15378"/>
        <dbReference type="ChEBI" id="CHEBI:57287"/>
        <dbReference type="ChEBI" id="CHEBI:57288"/>
        <dbReference type="EC" id="2.3.3.13"/>
    </reaction>
</comment>
<keyword evidence="10" id="KW-0460">Magnesium</keyword>
<dbReference type="UniPathway" id="UPA00048">
    <property type="reaction ID" value="UER00070"/>
</dbReference>
<evidence type="ECO:0000256" key="8">
    <source>
        <dbReference type="ARBA" id="ARBA00022723"/>
    </source>
</evidence>
<dbReference type="SUPFAM" id="SSF110921">
    <property type="entry name" value="2-isopropylmalate synthase LeuA, allosteric (dimerisation) domain"/>
    <property type="match status" value="1"/>
</dbReference>
<dbReference type="Pfam" id="PF00682">
    <property type="entry name" value="HMGL-like"/>
    <property type="match status" value="1"/>
</dbReference>
<keyword evidence="7 10" id="KW-0808">Transferase</keyword>
<feature type="domain" description="Pyruvate carboxyltransferase" evidence="11">
    <location>
        <begin position="1"/>
        <end position="268"/>
    </location>
</feature>
<dbReference type="InterPro" id="IPR054692">
    <property type="entry name" value="LeuA-like_post-cat"/>
</dbReference>
<dbReference type="AlphaFoldDB" id="A0A2G6EEY9"/>
<dbReference type="GO" id="GO:0003985">
    <property type="term" value="F:acetyl-CoA C-acetyltransferase activity"/>
    <property type="evidence" value="ECO:0007669"/>
    <property type="project" value="UniProtKB-UniRule"/>
</dbReference>
<evidence type="ECO:0000256" key="4">
    <source>
        <dbReference type="ARBA" id="ARBA00012973"/>
    </source>
</evidence>
<dbReference type="InterPro" id="IPR036230">
    <property type="entry name" value="LeuA_allosteric_dom_sf"/>
</dbReference>
<dbReference type="GO" id="GO:0005737">
    <property type="term" value="C:cytoplasm"/>
    <property type="evidence" value="ECO:0007669"/>
    <property type="project" value="UniProtKB-SubCell"/>
</dbReference>
<dbReference type="EC" id="2.3.3.13" evidence="4 10"/>